<sequence length="394" mass="40418">MPHPIRQAETDACPGALRLHSAADGPLARIRLPGGRVTGPQLAELARLAAESGDGHLELTSRANVQLRALTRTNSTDLAARLATAGLLPAPSHETVRNIAAPPLADRPIQALVRELDAALCADPALTALPGRFLFALGTVPLVPDVSAVPAGDEFAILFAAADEGLRVPAGRVVTALLTAAHAFLAARGTVKPAWRVAELAGGTRPIAERTAAELGIPLRDAPALGPVFPASPVGVLPQPDGLVAVGSIVPLGRLTGVQLELLAEADQLVVTPWRGVVVADLRPAAAAGWQRRLTEAGLPAAPDSRWTGVTACAGLPGCAKSRADIRADALAATRFVDGLPVHWLGCERGCGSPAGPHVRVEATPTGYAVTTPDGAVTHPEADLTEIVAAARRS</sequence>
<feature type="domain" description="Nitrite/Sulfite reductase ferredoxin-like" evidence="7">
    <location>
        <begin position="28"/>
        <end position="83"/>
    </location>
</feature>
<comment type="caution">
    <text evidence="8">The sequence shown here is derived from an EMBL/GenBank/DDBJ whole genome shotgun (WGS) entry which is preliminary data.</text>
</comment>
<dbReference type="InterPro" id="IPR051329">
    <property type="entry name" value="NIR_SIR_4Fe-4S"/>
</dbReference>
<evidence type="ECO:0000256" key="5">
    <source>
        <dbReference type="ARBA" id="ARBA00023004"/>
    </source>
</evidence>
<dbReference type="InterPro" id="IPR005117">
    <property type="entry name" value="NiRdtase/SiRdtase_haem-b_fer"/>
</dbReference>
<dbReference type="SUPFAM" id="SSF56014">
    <property type="entry name" value="Nitrite and sulphite reductase 4Fe-4S domain-like"/>
    <property type="match status" value="1"/>
</dbReference>
<keyword evidence="2" id="KW-0349">Heme</keyword>
<organism evidence="8 9">
    <name type="scientific">Paractinoplanes durhamensis</name>
    <dbReference type="NCBI Taxonomy" id="113563"/>
    <lineage>
        <taxon>Bacteria</taxon>
        <taxon>Bacillati</taxon>
        <taxon>Actinomycetota</taxon>
        <taxon>Actinomycetes</taxon>
        <taxon>Micromonosporales</taxon>
        <taxon>Micromonosporaceae</taxon>
        <taxon>Paractinoplanes</taxon>
    </lineage>
</organism>
<evidence type="ECO:0000313" key="9">
    <source>
        <dbReference type="Proteomes" id="UP000637628"/>
    </source>
</evidence>
<dbReference type="PANTHER" id="PTHR32439:SF9">
    <property type="entry name" value="BLR3264 PROTEIN"/>
    <property type="match status" value="1"/>
</dbReference>
<keyword evidence="3" id="KW-0479">Metal-binding</keyword>
<dbReference type="Pfam" id="PF03460">
    <property type="entry name" value="NIR_SIR_ferr"/>
    <property type="match status" value="1"/>
</dbReference>
<evidence type="ECO:0000256" key="2">
    <source>
        <dbReference type="ARBA" id="ARBA00022617"/>
    </source>
</evidence>
<dbReference type="InterPro" id="IPR045854">
    <property type="entry name" value="NO2/SO3_Rdtase_4Fe4S_sf"/>
</dbReference>
<reference evidence="8 9" key="1">
    <citation type="submission" date="2021-01" db="EMBL/GenBank/DDBJ databases">
        <title>Whole genome shotgun sequence of Actinoplanes durhamensis NBRC 14914.</title>
        <authorList>
            <person name="Komaki H."/>
            <person name="Tamura T."/>
        </authorList>
    </citation>
    <scope>NUCLEOTIDE SEQUENCE [LARGE SCALE GENOMIC DNA]</scope>
    <source>
        <strain evidence="8 9">NBRC 14914</strain>
    </source>
</reference>
<keyword evidence="1" id="KW-0004">4Fe-4S</keyword>
<dbReference type="Proteomes" id="UP000637628">
    <property type="component" value="Unassembled WGS sequence"/>
</dbReference>
<keyword evidence="5" id="KW-0408">Iron</keyword>
<dbReference type="Gene3D" id="3.90.480.10">
    <property type="entry name" value="Sulfite Reductase Hemoprotein,Domain 2"/>
    <property type="match status" value="1"/>
</dbReference>
<keyword evidence="4" id="KW-0560">Oxidoreductase</keyword>
<evidence type="ECO:0000256" key="1">
    <source>
        <dbReference type="ARBA" id="ARBA00022485"/>
    </source>
</evidence>
<evidence type="ECO:0000256" key="3">
    <source>
        <dbReference type="ARBA" id="ARBA00022723"/>
    </source>
</evidence>
<protein>
    <submittedName>
        <fullName evidence="8">Precorrin-3B synthase</fullName>
    </submittedName>
</protein>
<name>A0ABQ3YXP1_9ACTN</name>
<dbReference type="Gene3D" id="3.90.480.20">
    <property type="match status" value="1"/>
</dbReference>
<evidence type="ECO:0000313" key="8">
    <source>
        <dbReference type="EMBL" id="GIE02290.1"/>
    </source>
</evidence>
<evidence type="ECO:0000256" key="6">
    <source>
        <dbReference type="ARBA" id="ARBA00023014"/>
    </source>
</evidence>
<dbReference type="EMBL" id="BOML01000031">
    <property type="protein sequence ID" value="GIE02290.1"/>
    <property type="molecule type" value="Genomic_DNA"/>
</dbReference>
<dbReference type="RefSeq" id="WP_203728051.1">
    <property type="nucleotide sequence ID" value="NZ_BAAATX010000001.1"/>
</dbReference>
<proteinExistence type="predicted"/>
<keyword evidence="9" id="KW-1185">Reference proteome</keyword>
<dbReference type="SUPFAM" id="SSF55124">
    <property type="entry name" value="Nitrite/Sulfite reductase N-terminal domain-like"/>
    <property type="match status" value="2"/>
</dbReference>
<evidence type="ECO:0000259" key="7">
    <source>
        <dbReference type="Pfam" id="PF03460"/>
    </source>
</evidence>
<accession>A0ABQ3YXP1</accession>
<gene>
    <name evidence="8" type="primary">cobG</name>
    <name evidence="8" type="ORF">Adu01nite_36400</name>
</gene>
<dbReference type="PANTHER" id="PTHR32439">
    <property type="entry name" value="FERREDOXIN--NITRITE REDUCTASE, CHLOROPLASTIC"/>
    <property type="match status" value="1"/>
</dbReference>
<dbReference type="InterPro" id="IPR036136">
    <property type="entry name" value="Nit/Sulf_reduc_fer-like_dom_sf"/>
</dbReference>
<evidence type="ECO:0000256" key="4">
    <source>
        <dbReference type="ARBA" id="ARBA00023002"/>
    </source>
</evidence>
<keyword evidence="6" id="KW-0411">Iron-sulfur</keyword>